<evidence type="ECO:0000256" key="9">
    <source>
        <dbReference type="ARBA" id="ARBA00023237"/>
    </source>
</evidence>
<keyword evidence="3" id="KW-1134">Transmembrane beta strand</keyword>
<dbReference type="InterPro" id="IPR039426">
    <property type="entry name" value="TonB-dep_rcpt-like"/>
</dbReference>
<evidence type="ECO:0000256" key="3">
    <source>
        <dbReference type="ARBA" id="ARBA00022452"/>
    </source>
</evidence>
<reference evidence="11 12" key="1">
    <citation type="submission" date="2020-04" db="EMBL/GenBank/DDBJ databases">
        <authorList>
            <person name="De Canck E."/>
        </authorList>
    </citation>
    <scope>NUCLEOTIDE SEQUENCE [LARGE SCALE GENOMIC DNA]</scope>
    <source>
        <strain evidence="11 12">LMG 28688</strain>
    </source>
</reference>
<gene>
    <name evidence="11" type="primary">btuB_3</name>
    <name evidence="11" type="ORF">LMG28688_06494</name>
</gene>
<dbReference type="RefSeq" id="WP_160113504.1">
    <property type="nucleotide sequence ID" value="NZ_JBHSGE010000098.1"/>
</dbReference>
<evidence type="ECO:0000256" key="5">
    <source>
        <dbReference type="ARBA" id="ARBA00022729"/>
    </source>
</evidence>
<sequence length="237" mass="25957">MTGAFNFREEQDDLSGYIRNVAVTAGSGSGGSGSSPTYAFGALNEYNIARTYSTALEYRVDPLTRLHLTAGVSHEIYDTSVAQDNGNQWMLGATYDLTGWLQPYPSWSRKIRFPSLDQLFDPTQGNAALAPERSTNVEGGVVWTISPGNRVRVGAFSDQVDNFIQNDKTSQRYYNGDVVSNGMQVTEHGQVTYVNRTGNGSVPYGFLASTRVIAWPAIRASTNRRCASISMPLRFAV</sequence>
<dbReference type="PANTHER" id="PTHR30069">
    <property type="entry name" value="TONB-DEPENDENT OUTER MEMBRANE RECEPTOR"/>
    <property type="match status" value="1"/>
</dbReference>
<keyword evidence="12" id="KW-1185">Reference proteome</keyword>
<feature type="domain" description="TonB-dependent receptor-like beta-barrel" evidence="10">
    <location>
        <begin position="33"/>
        <end position="185"/>
    </location>
</feature>
<evidence type="ECO:0000256" key="8">
    <source>
        <dbReference type="ARBA" id="ARBA00023170"/>
    </source>
</evidence>
<dbReference type="PANTHER" id="PTHR30069:SF29">
    <property type="entry name" value="HEMOGLOBIN AND HEMOGLOBIN-HAPTOGLOBIN-BINDING PROTEIN 1-RELATED"/>
    <property type="match status" value="1"/>
</dbReference>
<dbReference type="Proteomes" id="UP000494119">
    <property type="component" value="Unassembled WGS sequence"/>
</dbReference>
<keyword evidence="5" id="KW-0732">Signal</keyword>
<keyword evidence="8" id="KW-0675">Receptor</keyword>
<dbReference type="InterPro" id="IPR036942">
    <property type="entry name" value="Beta-barrel_TonB_sf"/>
</dbReference>
<evidence type="ECO:0000259" key="10">
    <source>
        <dbReference type="Pfam" id="PF00593"/>
    </source>
</evidence>
<keyword evidence="7" id="KW-0472">Membrane</keyword>
<dbReference type="GO" id="GO:0015344">
    <property type="term" value="F:siderophore uptake transmembrane transporter activity"/>
    <property type="evidence" value="ECO:0007669"/>
    <property type="project" value="TreeGrafter"/>
</dbReference>
<dbReference type="Gene3D" id="2.40.170.20">
    <property type="entry name" value="TonB-dependent receptor, beta-barrel domain"/>
    <property type="match status" value="1"/>
</dbReference>
<dbReference type="AlphaFoldDB" id="A0A6J5GUI3"/>
<evidence type="ECO:0000313" key="12">
    <source>
        <dbReference type="Proteomes" id="UP000494119"/>
    </source>
</evidence>
<evidence type="ECO:0000256" key="7">
    <source>
        <dbReference type="ARBA" id="ARBA00023136"/>
    </source>
</evidence>
<dbReference type="SUPFAM" id="SSF56935">
    <property type="entry name" value="Porins"/>
    <property type="match status" value="1"/>
</dbReference>
<evidence type="ECO:0000256" key="2">
    <source>
        <dbReference type="ARBA" id="ARBA00022448"/>
    </source>
</evidence>
<evidence type="ECO:0000256" key="1">
    <source>
        <dbReference type="ARBA" id="ARBA00004571"/>
    </source>
</evidence>
<organism evidence="11 12">
    <name type="scientific">Paraburkholderia caffeinitolerans</name>
    <dbReference type="NCBI Taxonomy" id="1723730"/>
    <lineage>
        <taxon>Bacteria</taxon>
        <taxon>Pseudomonadati</taxon>
        <taxon>Pseudomonadota</taxon>
        <taxon>Betaproteobacteria</taxon>
        <taxon>Burkholderiales</taxon>
        <taxon>Burkholderiaceae</taxon>
        <taxon>Paraburkholderia</taxon>
    </lineage>
</organism>
<protein>
    <submittedName>
        <fullName evidence="11">Vitamin B12 transporter BtuB</fullName>
    </submittedName>
</protein>
<keyword evidence="6" id="KW-0798">TonB box</keyword>
<dbReference type="GO" id="GO:0044718">
    <property type="term" value="P:siderophore transmembrane transport"/>
    <property type="evidence" value="ECO:0007669"/>
    <property type="project" value="TreeGrafter"/>
</dbReference>
<proteinExistence type="predicted"/>
<dbReference type="InterPro" id="IPR000531">
    <property type="entry name" value="Beta-barrel_TonB"/>
</dbReference>
<evidence type="ECO:0000256" key="6">
    <source>
        <dbReference type="ARBA" id="ARBA00023077"/>
    </source>
</evidence>
<comment type="subcellular location">
    <subcellularLocation>
        <location evidence="1">Cell outer membrane</location>
        <topology evidence="1">Multi-pass membrane protein</topology>
    </subcellularLocation>
</comment>
<evidence type="ECO:0000256" key="4">
    <source>
        <dbReference type="ARBA" id="ARBA00022692"/>
    </source>
</evidence>
<name>A0A6J5GUI3_9BURK</name>
<dbReference type="GO" id="GO:0009279">
    <property type="term" value="C:cell outer membrane"/>
    <property type="evidence" value="ECO:0007669"/>
    <property type="project" value="UniProtKB-SubCell"/>
</dbReference>
<keyword evidence="4" id="KW-0812">Transmembrane</keyword>
<accession>A0A6J5GUI3</accession>
<keyword evidence="2" id="KW-0813">Transport</keyword>
<evidence type="ECO:0000313" key="11">
    <source>
        <dbReference type="EMBL" id="CAB3807155.1"/>
    </source>
</evidence>
<dbReference type="Pfam" id="PF00593">
    <property type="entry name" value="TonB_dep_Rec_b-barrel"/>
    <property type="match status" value="1"/>
</dbReference>
<keyword evidence="9" id="KW-0998">Cell outer membrane</keyword>
<dbReference type="EMBL" id="CADIKL010000052">
    <property type="protein sequence ID" value="CAB3807155.1"/>
    <property type="molecule type" value="Genomic_DNA"/>
</dbReference>